<evidence type="ECO:0000313" key="1">
    <source>
        <dbReference type="EMBL" id="JAD96771.1"/>
    </source>
</evidence>
<organism evidence="1">
    <name type="scientific">Arundo donax</name>
    <name type="common">Giant reed</name>
    <name type="synonym">Donax arundinaceus</name>
    <dbReference type="NCBI Taxonomy" id="35708"/>
    <lineage>
        <taxon>Eukaryota</taxon>
        <taxon>Viridiplantae</taxon>
        <taxon>Streptophyta</taxon>
        <taxon>Embryophyta</taxon>
        <taxon>Tracheophyta</taxon>
        <taxon>Spermatophyta</taxon>
        <taxon>Magnoliopsida</taxon>
        <taxon>Liliopsida</taxon>
        <taxon>Poales</taxon>
        <taxon>Poaceae</taxon>
        <taxon>PACMAD clade</taxon>
        <taxon>Arundinoideae</taxon>
        <taxon>Arundineae</taxon>
        <taxon>Arundo</taxon>
    </lineage>
</organism>
<dbReference type="EMBL" id="GBRH01201124">
    <property type="protein sequence ID" value="JAD96771.1"/>
    <property type="molecule type" value="Transcribed_RNA"/>
</dbReference>
<reference evidence="1" key="2">
    <citation type="journal article" date="2015" name="Data Brief">
        <title>Shoot transcriptome of the giant reed, Arundo donax.</title>
        <authorList>
            <person name="Barrero R.A."/>
            <person name="Guerrero F.D."/>
            <person name="Moolhuijzen P."/>
            <person name="Goolsby J.A."/>
            <person name="Tidwell J."/>
            <person name="Bellgard S.E."/>
            <person name="Bellgard M.I."/>
        </authorList>
    </citation>
    <scope>NUCLEOTIDE SEQUENCE</scope>
    <source>
        <tissue evidence="1">Shoot tissue taken approximately 20 cm above the soil surface</tissue>
    </source>
</reference>
<sequence length="50" mass="5537">MLVHDTPPHTMHLPAGQHKQNQLLSRKLSTSKAVGNTVGYPNKQACKFLL</sequence>
<dbReference type="AlphaFoldDB" id="A0A0A9E9P1"/>
<reference evidence="1" key="1">
    <citation type="submission" date="2014-09" db="EMBL/GenBank/DDBJ databases">
        <authorList>
            <person name="Magalhaes I.L.F."/>
            <person name="Oliveira U."/>
            <person name="Santos F.R."/>
            <person name="Vidigal T.H.D.A."/>
            <person name="Brescovit A.D."/>
            <person name="Santos A.J."/>
        </authorList>
    </citation>
    <scope>NUCLEOTIDE SEQUENCE</scope>
    <source>
        <tissue evidence="1">Shoot tissue taken approximately 20 cm above the soil surface</tissue>
    </source>
</reference>
<accession>A0A0A9E9P1</accession>
<protein>
    <submittedName>
        <fullName evidence="1">Uncharacterized protein</fullName>
    </submittedName>
</protein>
<name>A0A0A9E9P1_ARUDO</name>
<proteinExistence type="predicted"/>